<evidence type="ECO:0000256" key="2">
    <source>
        <dbReference type="SAM" id="SignalP"/>
    </source>
</evidence>
<name>A0A085N831_9BILA</name>
<keyword evidence="1" id="KW-1133">Transmembrane helix</keyword>
<sequence length="179" mass="19377">MAFQLLFLACSLSIVVRTSDNLNGSKSQSNACASRNLDAIDSAKTLLAVDDGHCGRGHDCQGEEAWLPQSRGFAIYKAVQTNDDFLDAEDEETDATAQWYYSRKTILFGLCLPALGPLVIFICIMTRCRSPLPSMVSKSICSGTDEKDGQSGFVTTNGSMAKKQHLNSKGEQVAQGIRS</sequence>
<proteinExistence type="predicted"/>
<keyword evidence="1" id="KW-0472">Membrane</keyword>
<dbReference type="Proteomes" id="UP000030758">
    <property type="component" value="Unassembled WGS sequence"/>
</dbReference>
<keyword evidence="1" id="KW-0812">Transmembrane</keyword>
<evidence type="ECO:0000256" key="1">
    <source>
        <dbReference type="SAM" id="Phobius"/>
    </source>
</evidence>
<accession>A0A085N831</accession>
<keyword evidence="2" id="KW-0732">Signal</keyword>
<organism evidence="3">
    <name type="scientific">Trichuris suis</name>
    <name type="common">pig whipworm</name>
    <dbReference type="NCBI Taxonomy" id="68888"/>
    <lineage>
        <taxon>Eukaryota</taxon>
        <taxon>Metazoa</taxon>
        <taxon>Ecdysozoa</taxon>
        <taxon>Nematoda</taxon>
        <taxon>Enoplea</taxon>
        <taxon>Dorylaimia</taxon>
        <taxon>Trichinellida</taxon>
        <taxon>Trichuridae</taxon>
        <taxon>Trichuris</taxon>
    </lineage>
</organism>
<feature type="chain" id="PRO_5001795702" evidence="2">
    <location>
        <begin position="19"/>
        <end position="179"/>
    </location>
</feature>
<protein>
    <submittedName>
        <fullName evidence="3">Uncharacterized protein</fullName>
    </submittedName>
</protein>
<reference evidence="3" key="1">
    <citation type="journal article" date="2014" name="Nat. Genet.">
        <title>Genome and transcriptome of the porcine whipworm Trichuris suis.</title>
        <authorList>
            <person name="Jex A.R."/>
            <person name="Nejsum P."/>
            <person name="Schwarz E.M."/>
            <person name="Hu L."/>
            <person name="Young N.D."/>
            <person name="Hall R.S."/>
            <person name="Korhonen P.K."/>
            <person name="Liao S."/>
            <person name="Thamsborg S."/>
            <person name="Xia J."/>
            <person name="Xu P."/>
            <person name="Wang S."/>
            <person name="Scheerlinck J.P."/>
            <person name="Hofmann A."/>
            <person name="Sternberg P.W."/>
            <person name="Wang J."/>
            <person name="Gasser R.B."/>
        </authorList>
    </citation>
    <scope>NUCLEOTIDE SEQUENCE [LARGE SCALE GENOMIC DNA]</scope>
    <source>
        <strain evidence="3">DCEP-RM93F</strain>
    </source>
</reference>
<dbReference type="AlphaFoldDB" id="A0A085N831"/>
<feature type="transmembrane region" description="Helical" evidence="1">
    <location>
        <begin position="106"/>
        <end position="125"/>
    </location>
</feature>
<feature type="signal peptide" evidence="2">
    <location>
        <begin position="1"/>
        <end position="18"/>
    </location>
</feature>
<evidence type="ECO:0000313" key="3">
    <source>
        <dbReference type="EMBL" id="KFD65627.1"/>
    </source>
</evidence>
<dbReference type="EMBL" id="KL367535">
    <property type="protein sequence ID" value="KFD65627.1"/>
    <property type="molecule type" value="Genomic_DNA"/>
</dbReference>
<gene>
    <name evidence="3" type="ORF">M514_07610</name>
</gene>